<dbReference type="PANTHER" id="PTHR46236:SF12">
    <property type="entry name" value="MATH DOMAIN-CONTAINING PROTEIN"/>
    <property type="match status" value="1"/>
</dbReference>
<dbReference type="InterPro" id="IPR050804">
    <property type="entry name" value="MCC"/>
</dbReference>
<dbReference type="Proteomes" id="UP000694240">
    <property type="component" value="Chromosome 6"/>
</dbReference>
<protein>
    <submittedName>
        <fullName evidence="3">MATH/TRAF domain</fullName>
    </submittedName>
</protein>
<keyword evidence="1" id="KW-0812">Transmembrane</keyword>
<dbReference type="InterPro" id="IPR002083">
    <property type="entry name" value="MATH/TRAF_dom"/>
</dbReference>
<dbReference type="AlphaFoldDB" id="A0A8T2BW80"/>
<keyword evidence="1" id="KW-0472">Membrane</keyword>
<evidence type="ECO:0000313" key="4">
    <source>
        <dbReference type="Proteomes" id="UP000694240"/>
    </source>
</evidence>
<dbReference type="SMART" id="SM00061">
    <property type="entry name" value="MATH"/>
    <property type="match status" value="1"/>
</dbReference>
<dbReference type="PANTHER" id="PTHR46236">
    <property type="entry name" value="TRAF-LIKE SUPERFAMILY PROTEIN"/>
    <property type="match status" value="1"/>
</dbReference>
<gene>
    <name evidence="3" type="ORF">ISN45_Aa01g002420</name>
</gene>
<name>A0A8T2BW80_9BRAS</name>
<evidence type="ECO:0000256" key="1">
    <source>
        <dbReference type="SAM" id="Phobius"/>
    </source>
</evidence>
<reference evidence="3 4" key="1">
    <citation type="submission" date="2020-12" db="EMBL/GenBank/DDBJ databases">
        <title>Concerted genomic and epigenomic changes stabilize Arabidopsis allopolyploids.</title>
        <authorList>
            <person name="Chen Z."/>
        </authorList>
    </citation>
    <scope>NUCLEOTIDE SEQUENCE [LARGE SCALE GENOMIC DNA]</scope>
    <source>
        <strain evidence="3">Allo738</strain>
        <tissue evidence="3">Leaf</tissue>
    </source>
</reference>
<dbReference type="EMBL" id="JAEFBK010000006">
    <property type="protein sequence ID" value="KAG7591185.1"/>
    <property type="molecule type" value="Genomic_DNA"/>
</dbReference>
<evidence type="ECO:0000313" key="3">
    <source>
        <dbReference type="EMBL" id="KAG7591185.1"/>
    </source>
</evidence>
<accession>A0A8T2BW80</accession>
<keyword evidence="4" id="KW-1185">Reference proteome</keyword>
<sequence length="306" mass="34872">MMGTELKKSFSWEIDNLSDRNHDMISSEPFSSGGCEWYLIVHPKGHPGYDHHLSLFLSVLNLRSLRLGWHRRVRCFFVILNQSGKELCRTTNDGRCTLFCAEAPQWGLMKMLPLAKLLEDDDNNKLTIQVYLEVVEVVHQGQSTENYILPYDGVQILASQALSWTHILSRHPDFEVDFVPKYEELRSVYLTLFFCLIETLSKSPQSLSAAELTNAQNQLSELTKVGFKLDWLKSKLEEVSLERNKAVPDGCHVLEERVKNVELTLSGLQVKLDKDKIKYTAAAAGVSSFGFIGFVIKRFFLSCFSD</sequence>
<dbReference type="Pfam" id="PF22486">
    <property type="entry name" value="MATH_2"/>
    <property type="match status" value="1"/>
</dbReference>
<keyword evidence="1" id="KW-1133">Transmembrane helix</keyword>
<comment type="caution">
    <text evidence="3">The sequence shown here is derived from an EMBL/GenBank/DDBJ whole genome shotgun (WGS) entry which is preliminary data.</text>
</comment>
<evidence type="ECO:0000259" key="2">
    <source>
        <dbReference type="PROSITE" id="PS50144"/>
    </source>
</evidence>
<organism evidence="3 4">
    <name type="scientific">Arabidopsis thaliana x Arabidopsis arenosa</name>
    <dbReference type="NCBI Taxonomy" id="1240361"/>
    <lineage>
        <taxon>Eukaryota</taxon>
        <taxon>Viridiplantae</taxon>
        <taxon>Streptophyta</taxon>
        <taxon>Embryophyta</taxon>
        <taxon>Tracheophyta</taxon>
        <taxon>Spermatophyta</taxon>
        <taxon>Magnoliopsida</taxon>
        <taxon>eudicotyledons</taxon>
        <taxon>Gunneridae</taxon>
        <taxon>Pentapetalae</taxon>
        <taxon>rosids</taxon>
        <taxon>malvids</taxon>
        <taxon>Brassicales</taxon>
        <taxon>Brassicaceae</taxon>
        <taxon>Camelineae</taxon>
        <taxon>Arabidopsis</taxon>
    </lineage>
</organism>
<feature type="domain" description="MATH" evidence="2">
    <location>
        <begin position="7"/>
        <end position="132"/>
    </location>
</feature>
<feature type="transmembrane region" description="Helical" evidence="1">
    <location>
        <begin position="279"/>
        <end position="300"/>
    </location>
</feature>
<dbReference type="PROSITE" id="PS50144">
    <property type="entry name" value="MATH"/>
    <property type="match status" value="1"/>
</dbReference>
<proteinExistence type="predicted"/>
<dbReference type="CDD" id="cd00121">
    <property type="entry name" value="MATH"/>
    <property type="match status" value="1"/>
</dbReference>